<proteinExistence type="predicted"/>
<gene>
    <name evidence="2" type="ORF">D5R81_15980</name>
</gene>
<reference evidence="2 3" key="1">
    <citation type="submission" date="2018-09" db="EMBL/GenBank/DDBJ databases">
        <title>Phylogeny of the Shewanellaceae, and recommendation for two new genera, Pseudoshewanella and Parashewanella.</title>
        <authorList>
            <person name="Wang G."/>
        </authorList>
    </citation>
    <scope>NUCLEOTIDE SEQUENCE [LARGE SCALE GENOMIC DNA]</scope>
    <source>
        <strain evidence="2 3">KCTC 22492</strain>
    </source>
</reference>
<evidence type="ECO:0000256" key="1">
    <source>
        <dbReference type="SAM" id="Coils"/>
    </source>
</evidence>
<organism evidence="2 3">
    <name type="scientific">Parashewanella spongiae</name>
    <dbReference type="NCBI Taxonomy" id="342950"/>
    <lineage>
        <taxon>Bacteria</taxon>
        <taxon>Pseudomonadati</taxon>
        <taxon>Pseudomonadota</taxon>
        <taxon>Gammaproteobacteria</taxon>
        <taxon>Alteromonadales</taxon>
        <taxon>Shewanellaceae</taxon>
        <taxon>Parashewanella</taxon>
    </lineage>
</organism>
<dbReference type="RefSeq" id="WP_121854625.1">
    <property type="nucleotide sequence ID" value="NZ_CP037952.1"/>
</dbReference>
<dbReference type="EMBL" id="QYYH01000123">
    <property type="protein sequence ID" value="RJY07388.1"/>
    <property type="molecule type" value="Genomic_DNA"/>
</dbReference>
<dbReference type="AlphaFoldDB" id="A0A3A6TF54"/>
<keyword evidence="1" id="KW-0175">Coiled coil</keyword>
<comment type="caution">
    <text evidence="2">The sequence shown here is derived from an EMBL/GenBank/DDBJ whole genome shotgun (WGS) entry which is preliminary data.</text>
</comment>
<evidence type="ECO:0000313" key="2">
    <source>
        <dbReference type="EMBL" id="RJY07388.1"/>
    </source>
</evidence>
<protein>
    <submittedName>
        <fullName evidence="2">Uncharacterized protein</fullName>
    </submittedName>
</protein>
<dbReference type="Proteomes" id="UP000273022">
    <property type="component" value="Unassembled WGS sequence"/>
</dbReference>
<keyword evidence="3" id="KW-1185">Reference proteome</keyword>
<sequence length="535" mass="59204">MEDSFQVTPPPPPYNFNIPTAPVLNDREQNHTSHCSFSNSKEAQVHYDCNQVPPPDPVAVFPYNPAVAGGYPNHNNIVGDGVQTLYSQHQVEQPLRALHPLSSSSRQGYPPATPFQASLQHVGQSQLQQQDQFIKSEATVTSEFQEVSHFEFDLNKAKKEDVKKSAFMHRIESGVAQLSKGEVKSAIGKMFGGSVTETQKTKIQSKAGIKDIGKVEPTDRVNLFSECFDLWLQSPEAELKHLSAALAMIDKKGQKGELANLVGLLKHPHTEDLNRKNVQVASLQSELSQLKGHNSQLSHQVGQLQQQLKHSKAEFASYKDKLSDSQLAYECLSKHSIDKDEQLVKLLGLLSTKESENLELKAEKLTLQQAPTVSVVPSSVSQQPAAAPTNISVHVSPSFNQSTMQVAPQATLTKNQPTLSLPEWNDLQILKSRYKNIWASRDENFKYLLSFINKYTAVIEIFCTHVGAKPHMVAGKIRSQSGNVGYAMLSIVDFLAGTPKPFSVYVEAAASAEGKDPSVNEDVYPYYVQLDRLFK</sequence>
<name>A0A3A6TF54_9GAMM</name>
<feature type="coiled-coil region" evidence="1">
    <location>
        <begin position="273"/>
        <end position="321"/>
    </location>
</feature>
<accession>A0A3A6TF54</accession>
<evidence type="ECO:0000313" key="3">
    <source>
        <dbReference type="Proteomes" id="UP000273022"/>
    </source>
</evidence>